<organism evidence="11 12">
    <name type="scientific">Leucosporidium creatinivorum</name>
    <dbReference type="NCBI Taxonomy" id="106004"/>
    <lineage>
        <taxon>Eukaryota</taxon>
        <taxon>Fungi</taxon>
        <taxon>Dikarya</taxon>
        <taxon>Basidiomycota</taxon>
        <taxon>Pucciniomycotina</taxon>
        <taxon>Microbotryomycetes</taxon>
        <taxon>Leucosporidiales</taxon>
        <taxon>Leucosporidium</taxon>
    </lineage>
</organism>
<dbReference type="InterPro" id="IPR004361">
    <property type="entry name" value="Glyoxalase_1"/>
</dbReference>
<dbReference type="CDD" id="cd07233">
    <property type="entry name" value="GlxI_Zn"/>
    <property type="match status" value="1"/>
</dbReference>
<evidence type="ECO:0000313" key="11">
    <source>
        <dbReference type="EMBL" id="ORY58005.1"/>
    </source>
</evidence>
<dbReference type="PROSITE" id="PS51819">
    <property type="entry name" value="VOC"/>
    <property type="match status" value="1"/>
</dbReference>
<dbReference type="InParanoid" id="A0A1Y2DH06"/>
<dbReference type="GO" id="GO:0051213">
    <property type="term" value="F:dioxygenase activity"/>
    <property type="evidence" value="ECO:0007669"/>
    <property type="project" value="UniProtKB-KW"/>
</dbReference>
<comment type="function">
    <text evidence="9">Catalyzes the conversion of hemimercaptal, formed from methylglyoxal and glutathione, to S-lactoylglutathione.</text>
</comment>
<dbReference type="UniPathway" id="UPA00619">
    <property type="reaction ID" value="UER00675"/>
</dbReference>
<accession>A0A1Y2DH06</accession>
<comment type="catalytic activity">
    <reaction evidence="9">
        <text>(R)-S-lactoylglutathione = methylglyoxal + glutathione</text>
        <dbReference type="Rhea" id="RHEA:19069"/>
        <dbReference type="ChEBI" id="CHEBI:17158"/>
        <dbReference type="ChEBI" id="CHEBI:57474"/>
        <dbReference type="ChEBI" id="CHEBI:57925"/>
        <dbReference type="EC" id="4.4.1.5"/>
    </reaction>
</comment>
<feature type="active site" description="Proton donor/acceptor" evidence="7">
    <location>
        <position position="146"/>
    </location>
</feature>
<keyword evidence="6 9" id="KW-0456">Lyase</keyword>
<proteinExistence type="inferred from homology"/>
<dbReference type="EMBL" id="MCGR01000080">
    <property type="protein sequence ID" value="ORY58005.1"/>
    <property type="molecule type" value="Genomic_DNA"/>
</dbReference>
<evidence type="ECO:0000256" key="8">
    <source>
        <dbReference type="PIRSR" id="PIRSR604361-3"/>
    </source>
</evidence>
<dbReference type="InterPro" id="IPR037523">
    <property type="entry name" value="VOC_core"/>
</dbReference>
<dbReference type="PROSITE" id="PS00935">
    <property type="entry name" value="GLYOXALASE_I_2"/>
    <property type="match status" value="1"/>
</dbReference>
<dbReference type="SUPFAM" id="SSF54593">
    <property type="entry name" value="Glyoxalase/Bleomycin resistance protein/Dihydroxybiphenyl dioxygenase"/>
    <property type="match status" value="1"/>
</dbReference>
<gene>
    <name evidence="11" type="ORF">BCR35DRAFT_295942</name>
</gene>
<dbReference type="PANTHER" id="PTHR10374">
    <property type="entry name" value="LACTOYLGLUTATHIONE LYASE GLYOXALASE I"/>
    <property type="match status" value="1"/>
</dbReference>
<evidence type="ECO:0000256" key="1">
    <source>
        <dbReference type="ARBA" id="ARBA00005008"/>
    </source>
</evidence>
<evidence type="ECO:0000256" key="4">
    <source>
        <dbReference type="ARBA" id="ARBA00022723"/>
    </source>
</evidence>
<dbReference type="Gene3D" id="3.10.180.10">
    <property type="entry name" value="2,3-Dihydroxybiphenyl 1,2-Dioxygenase, domain 1"/>
    <property type="match status" value="1"/>
</dbReference>
<keyword evidence="11" id="KW-0560">Oxidoreductase</keyword>
<evidence type="ECO:0000313" key="12">
    <source>
        <dbReference type="Proteomes" id="UP000193467"/>
    </source>
</evidence>
<reference evidence="11 12" key="1">
    <citation type="submission" date="2016-07" db="EMBL/GenBank/DDBJ databases">
        <title>Pervasive Adenine N6-methylation of Active Genes in Fungi.</title>
        <authorList>
            <consortium name="DOE Joint Genome Institute"/>
            <person name="Mondo S.J."/>
            <person name="Dannebaum R.O."/>
            <person name="Kuo R.C."/>
            <person name="Labutti K."/>
            <person name="Haridas S."/>
            <person name="Kuo A."/>
            <person name="Salamov A."/>
            <person name="Ahrendt S.R."/>
            <person name="Lipzen A."/>
            <person name="Sullivan W."/>
            <person name="Andreopoulos W.B."/>
            <person name="Clum A."/>
            <person name="Lindquist E."/>
            <person name="Daum C."/>
            <person name="Ramamoorthy G.K."/>
            <person name="Gryganskyi A."/>
            <person name="Culley D."/>
            <person name="Magnuson J.K."/>
            <person name="James T.Y."/>
            <person name="O'Malley M.A."/>
            <person name="Stajich J.E."/>
            <person name="Spatafora J.W."/>
            <person name="Visel A."/>
            <person name="Grigoriev I.V."/>
        </authorList>
    </citation>
    <scope>NUCLEOTIDE SEQUENCE [LARGE SCALE GENOMIC DNA]</scope>
    <source>
        <strain evidence="11 12">62-1032</strain>
    </source>
</reference>
<comment type="cofactor">
    <cofactor evidence="8">
        <name>Zn(2+)</name>
        <dbReference type="ChEBI" id="CHEBI:29105"/>
    </cofactor>
    <text evidence="8">Binds 1 zinc ion per subunit. In the homodimer, two zinc ions are bound between subunits.</text>
</comment>
<evidence type="ECO:0000256" key="2">
    <source>
        <dbReference type="ARBA" id="ARBA00010363"/>
    </source>
</evidence>
<comment type="similarity">
    <text evidence="2 9">Belongs to the glyoxalase I family.</text>
</comment>
<keyword evidence="4 8" id="KW-0479">Metal-binding</keyword>
<dbReference type="OrthoDB" id="16820at2759"/>
<dbReference type="GO" id="GO:0046872">
    <property type="term" value="F:metal ion binding"/>
    <property type="evidence" value="ECO:0007669"/>
    <property type="project" value="UniProtKB-UniRule"/>
</dbReference>
<evidence type="ECO:0000259" key="10">
    <source>
        <dbReference type="PROSITE" id="PS51819"/>
    </source>
</evidence>
<dbReference type="GO" id="GO:0004462">
    <property type="term" value="F:lactoylglutathione lyase activity"/>
    <property type="evidence" value="ECO:0007669"/>
    <property type="project" value="UniProtKB-UniRule"/>
</dbReference>
<dbReference type="InterPro" id="IPR018146">
    <property type="entry name" value="Glyoxalase_1_CS"/>
</dbReference>
<dbReference type="STRING" id="106004.A0A1Y2DH06"/>
<evidence type="ECO:0000256" key="3">
    <source>
        <dbReference type="ARBA" id="ARBA00012081"/>
    </source>
</evidence>
<comment type="pathway">
    <text evidence="1 9">Secondary metabolite metabolism; methylglyoxal degradation; (R)-lactate from methylglyoxal: step 1/2.</text>
</comment>
<dbReference type="Pfam" id="PF00903">
    <property type="entry name" value="Glyoxalase"/>
    <property type="match status" value="1"/>
</dbReference>
<dbReference type="Proteomes" id="UP000193467">
    <property type="component" value="Unassembled WGS sequence"/>
</dbReference>
<dbReference type="AlphaFoldDB" id="A0A1Y2DH06"/>
<dbReference type="InterPro" id="IPR004360">
    <property type="entry name" value="Glyas_Fos-R_dOase_dom"/>
</dbReference>
<comment type="caution">
    <text evidence="11">The sequence shown here is derived from an EMBL/GenBank/DDBJ whole genome shotgun (WGS) entry which is preliminary data.</text>
</comment>
<dbReference type="InterPro" id="IPR029068">
    <property type="entry name" value="Glyas_Bleomycin-R_OHBP_Dase"/>
</dbReference>
<name>A0A1Y2DH06_9BASI</name>
<keyword evidence="11" id="KW-0223">Dioxygenase</keyword>
<evidence type="ECO:0000256" key="7">
    <source>
        <dbReference type="PIRSR" id="PIRSR604361-1"/>
    </source>
</evidence>
<evidence type="ECO:0000256" key="6">
    <source>
        <dbReference type="ARBA" id="ARBA00023239"/>
    </source>
</evidence>
<sequence length="152" mass="17144">MAPPMLNHTMFRIKDKDVSLDFYTRILGMELLDSMDGGDFHNYFLGFPEEGKDLTAEQKKATKTARQGVLELCHNHGTESDPEFKGYANGNSEPGRGFGHIAISVDDVEKEQERLLALGVKFKKLTTDGKMRHIAFALDPDGYWLEIVPNRL</sequence>
<feature type="domain" description="VOC" evidence="10">
    <location>
        <begin position="5"/>
        <end position="150"/>
    </location>
</feature>
<keyword evidence="5 8" id="KW-0862">Zinc</keyword>
<keyword evidence="12" id="KW-1185">Reference proteome</keyword>
<dbReference type="PROSITE" id="PS00934">
    <property type="entry name" value="GLYOXALASE_I_1"/>
    <property type="match status" value="1"/>
</dbReference>
<evidence type="ECO:0000256" key="9">
    <source>
        <dbReference type="RuleBase" id="RU361179"/>
    </source>
</evidence>
<feature type="binding site" evidence="8">
    <location>
        <position position="71"/>
    </location>
    <ligand>
        <name>Zn(2+)</name>
        <dbReference type="ChEBI" id="CHEBI:29105"/>
        <note>ligand shared between dimeric partners</note>
    </ligand>
</feature>
<dbReference type="EC" id="4.4.1.5" evidence="3 9"/>
<protein>
    <recommendedName>
        <fullName evidence="3 9">Lactoylglutathione lyase</fullName>
        <ecNumber evidence="3 9">4.4.1.5</ecNumber>
    </recommendedName>
    <alternativeName>
        <fullName evidence="9">Glyoxalase I</fullName>
    </alternativeName>
</protein>
<evidence type="ECO:0000256" key="5">
    <source>
        <dbReference type="ARBA" id="ARBA00022833"/>
    </source>
</evidence>
<dbReference type="NCBIfam" id="TIGR00068">
    <property type="entry name" value="glyox_I"/>
    <property type="match status" value="1"/>
</dbReference>
<feature type="binding site" evidence="8">
    <location>
        <position position="146"/>
    </location>
    <ligand>
        <name>Zn(2+)</name>
        <dbReference type="ChEBI" id="CHEBI:29105"/>
        <note>ligand shared between dimeric partners</note>
    </ligand>
</feature>
<feature type="binding site" evidence="8">
    <location>
        <position position="100"/>
    </location>
    <ligand>
        <name>Zn(2+)</name>
        <dbReference type="ChEBI" id="CHEBI:29105"/>
        <note>ligand shared between dimeric partners</note>
    </ligand>
</feature>
<dbReference type="PANTHER" id="PTHR10374:SF30">
    <property type="entry name" value="LACTOYLGLUTATHIONE LYASE"/>
    <property type="match status" value="1"/>
</dbReference>